<organism evidence="2 3">
    <name type="scientific">Petromyzon marinus</name>
    <name type="common">Sea lamprey</name>
    <dbReference type="NCBI Taxonomy" id="7757"/>
    <lineage>
        <taxon>Eukaryota</taxon>
        <taxon>Metazoa</taxon>
        <taxon>Chordata</taxon>
        <taxon>Craniata</taxon>
        <taxon>Vertebrata</taxon>
        <taxon>Cyclostomata</taxon>
        <taxon>Hyperoartia</taxon>
        <taxon>Petromyzontiformes</taxon>
        <taxon>Petromyzontidae</taxon>
        <taxon>Petromyzon</taxon>
    </lineage>
</organism>
<dbReference type="AlphaFoldDB" id="A0AAJ7UGJ8"/>
<dbReference type="Proteomes" id="UP001318040">
    <property type="component" value="Chromosome 73"/>
</dbReference>
<accession>A0AAJ7UGJ8</accession>
<evidence type="ECO:0000313" key="3">
    <source>
        <dbReference type="RefSeq" id="XP_032835379.1"/>
    </source>
</evidence>
<feature type="region of interest" description="Disordered" evidence="1">
    <location>
        <begin position="200"/>
        <end position="219"/>
    </location>
</feature>
<reference evidence="3" key="1">
    <citation type="submission" date="2025-08" db="UniProtKB">
        <authorList>
            <consortium name="RefSeq"/>
        </authorList>
    </citation>
    <scope>IDENTIFICATION</scope>
    <source>
        <tissue evidence="3">Sperm</tissue>
    </source>
</reference>
<name>A0AAJ7UGJ8_PETMA</name>
<protein>
    <submittedName>
        <fullName evidence="3">Uncharacterized protein LOC116957371</fullName>
    </submittedName>
</protein>
<gene>
    <name evidence="3" type="primary">LOC116957371</name>
</gene>
<dbReference type="CTD" id="81887"/>
<dbReference type="RefSeq" id="XP_032835379.1">
    <property type="nucleotide sequence ID" value="XM_032979488.1"/>
</dbReference>
<keyword evidence="2" id="KW-1185">Reference proteome</keyword>
<evidence type="ECO:0000256" key="1">
    <source>
        <dbReference type="SAM" id="MobiDB-lite"/>
    </source>
</evidence>
<dbReference type="KEGG" id="pmrn:116957371"/>
<evidence type="ECO:0000313" key="2">
    <source>
        <dbReference type="Proteomes" id="UP001318040"/>
    </source>
</evidence>
<sequence length="242" mass="24073">MPLPPPPSLQGRLLTLISLYGGQGSEVAASLEAEWAALSGGAVHCGGTEEGAAALSGGAVHCGGMEDEGAALSGGAVHCGGMEEGAAALPGGAVHCGGTEEGGVAVAEAVHRGGILTVGDLPAPLHAGSVGATRLGDEGGLVWEAAMTGYIQRQLQGSSWKLCSEFLAWPQCPLGSVPGQSRDPEAMVLTEFTLLEMADGDTGETRGESPSGWPCGGLSPCAPPPGPLWGVEELTLLKGSLQ</sequence>
<proteinExistence type="predicted"/>